<proteinExistence type="predicted"/>
<dbReference type="InterPro" id="IPR043168">
    <property type="entry name" value="DegV_C"/>
</dbReference>
<dbReference type="PANTHER" id="PTHR33434">
    <property type="entry name" value="DEGV DOMAIN-CONTAINING PROTEIN DR_1986-RELATED"/>
    <property type="match status" value="1"/>
</dbReference>
<dbReference type="KEGG" id="mfp:MBIO_0465"/>
<dbReference type="HOGENOM" id="CLU_048251_3_0_14"/>
<sequence>MFKDWRSIMKKIGFIVDGFISEPQELILKKGYGYFPFLTDIDGVVYKDGIDLDQEDLLHKLDQGKSVKSSMPNVKAVLDTVDKMTKEYDEVIYFPIGSSLSSSCNNIATICKEYKNFHVYDNCWVGDQYNEIINHIKKVYEKYQTLDKVFEELEWIKNNSIIYVLPIKLNYLIEGGRVNNSFKKFVLKTMSKLRIYPYVKFIKQHVSTAGIARGVKGAIIQIFKKLGAFVKAKDLKTLTENFKIDWIHGIDEEVNKTVRKVSKEKNIKIDTERWTSSAIAVHTGPEAFSLSIMPRLEKREI</sequence>
<dbReference type="eggNOG" id="COG1307">
    <property type="taxonomic scope" value="Bacteria"/>
</dbReference>
<accession>C4XF08</accession>
<dbReference type="PATRIC" id="fig|496833.3.peg.892"/>
<dbReference type="GO" id="GO:0008289">
    <property type="term" value="F:lipid binding"/>
    <property type="evidence" value="ECO:0007669"/>
    <property type="project" value="UniProtKB-KW"/>
</dbReference>
<dbReference type="Gene3D" id="3.40.50.10170">
    <property type="match status" value="1"/>
</dbReference>
<dbReference type="Proteomes" id="UP000006810">
    <property type="component" value="Chromosome"/>
</dbReference>
<evidence type="ECO:0000313" key="3">
    <source>
        <dbReference type="Proteomes" id="UP000006810"/>
    </source>
</evidence>
<reference evidence="2 3" key="1">
    <citation type="journal article" date="2009" name="Curr. Microbiol.">
        <title>Molecular cloning and expression of a novel cholinephosphotransferase involved in glycoglycerophospholipid biosynthesis of Mycoplasma fermentans.</title>
        <authorList>
            <person name="Ishida N."/>
            <person name="Irikura D."/>
            <person name="Matsuda K."/>
            <person name="Sato S."/>
            <person name="Asano K."/>
        </authorList>
    </citation>
    <scope>NUCLEOTIDE SEQUENCE [LARGE SCALE GENOMIC DNA]</scope>
    <source>
        <strain evidence="3">ATCC 19989 / NBRC 14854 / NCTC 10117 / PG18</strain>
    </source>
</reference>
<evidence type="ECO:0008006" key="4">
    <source>
        <dbReference type="Google" id="ProtNLM"/>
    </source>
</evidence>
<evidence type="ECO:0000256" key="1">
    <source>
        <dbReference type="ARBA" id="ARBA00023121"/>
    </source>
</evidence>
<organism evidence="2 3">
    <name type="scientific">Mycoplasmopsis fermentans (strain ATCC 19989 / NBRC 14854 / NCTC 10117 / PG18)</name>
    <name type="common">Mycoplasma fermentans</name>
    <dbReference type="NCBI Taxonomy" id="496833"/>
    <lineage>
        <taxon>Bacteria</taxon>
        <taxon>Bacillati</taxon>
        <taxon>Mycoplasmatota</taxon>
        <taxon>Mycoplasmoidales</taxon>
        <taxon>Metamycoplasmataceae</taxon>
        <taxon>Mycoplasmopsis</taxon>
    </lineage>
</organism>
<dbReference type="NCBIfam" id="TIGR00762">
    <property type="entry name" value="DegV"/>
    <property type="match status" value="1"/>
</dbReference>
<evidence type="ECO:0000313" key="2">
    <source>
        <dbReference type="EMBL" id="BAH69730.1"/>
    </source>
</evidence>
<name>C4XF08_MYCFP</name>
<dbReference type="SUPFAM" id="SSF82549">
    <property type="entry name" value="DAK1/DegV-like"/>
    <property type="match status" value="1"/>
</dbReference>
<dbReference type="EMBL" id="AP009608">
    <property type="protein sequence ID" value="BAH69730.1"/>
    <property type="molecule type" value="Genomic_DNA"/>
</dbReference>
<dbReference type="InterPro" id="IPR003797">
    <property type="entry name" value="DegV"/>
</dbReference>
<dbReference type="PANTHER" id="PTHR33434:SF2">
    <property type="entry name" value="FATTY ACID-BINDING PROTEIN TM_1468"/>
    <property type="match status" value="1"/>
</dbReference>
<dbReference type="InterPro" id="IPR050270">
    <property type="entry name" value="DegV_domain_contain"/>
</dbReference>
<dbReference type="Pfam" id="PF02645">
    <property type="entry name" value="DegV"/>
    <property type="match status" value="1"/>
</dbReference>
<dbReference type="AlphaFoldDB" id="C4XF08"/>
<gene>
    <name evidence="2" type="ordered locus">MBIO_0465</name>
</gene>
<dbReference type="PROSITE" id="PS51482">
    <property type="entry name" value="DEGV"/>
    <property type="match status" value="1"/>
</dbReference>
<keyword evidence="3" id="KW-1185">Reference proteome</keyword>
<keyword evidence="1" id="KW-0446">Lipid-binding</keyword>
<dbReference type="Gene3D" id="3.30.1180.10">
    <property type="match status" value="1"/>
</dbReference>
<protein>
    <recommendedName>
        <fullName evidence="4">Fatty acid-binding protein DegV-like protein</fullName>
    </recommendedName>
</protein>